<feature type="domain" description="ArsA HSP20-like" evidence="3">
    <location>
        <begin position="307"/>
        <end position="365"/>
    </location>
</feature>
<dbReference type="HOGENOM" id="CLU_033948_0_0_3"/>
<dbReference type="Pfam" id="PF02374">
    <property type="entry name" value="ArsA_ATPase"/>
    <property type="match status" value="1"/>
</dbReference>
<dbReference type="Gene3D" id="2.60.40.790">
    <property type="match status" value="1"/>
</dbReference>
<sequence length="365" mass="39566">MSLILTFLGKGGSGRTTIALAAAKKMASSGSKVLLIGQDPSPSWGMLVGASPSPSPVQIAANLSVVQQQTTLLLERSWDEIKDLESQYLRSPTLKNIYGQELGVLPGMDQALALNSIREYDKTGDYDVIIYDGSGDLATLRTFGIPEVFSWYIRRFRQVLTESDIGKILSPFIQPITSAILNVSWTADDLVNKPSNEANDILDQGRKALANPNRIRAYLVTTDDPVAVTQAKYLWGSAQQIGLTVAGVILNQSELTDTLAAEFAPLSLTSVPSRIGEDWQAVINALPNFQEGVNAPKPLTIEIASNQVRVFLPGLAKNQVKLTQSGPELTIEAGDQRRNIDVPESLRGKPVKGAKFLEGYLIISF</sequence>
<proteinExistence type="inferred from homology"/>
<evidence type="ECO:0000259" key="2">
    <source>
        <dbReference type="Pfam" id="PF02374"/>
    </source>
</evidence>
<dbReference type="KEGG" id="cyj:Cyan7822_3053"/>
<dbReference type="STRING" id="497965.Cyan7822_3053"/>
<dbReference type="PANTHER" id="PTHR43868:SF1">
    <property type="entry name" value="P-LOOP CONTAINING NUCLEOSIDE TRIPHOSPHATE HYDROLASES SUPERFAMILY PROTEIN"/>
    <property type="match status" value="1"/>
</dbReference>
<dbReference type="AlphaFoldDB" id="E0U9T8"/>
<dbReference type="RefSeq" id="WP_013323101.1">
    <property type="nucleotide sequence ID" value="NC_014501.1"/>
</dbReference>
<dbReference type="InterPro" id="IPR053262">
    <property type="entry name" value="ArsA_ATPase-like"/>
</dbReference>
<dbReference type="InterPro" id="IPR040612">
    <property type="entry name" value="ArsA_HSP20-like"/>
</dbReference>
<dbReference type="InterPro" id="IPR027417">
    <property type="entry name" value="P-loop_NTPase"/>
</dbReference>
<organism evidence="4 5">
    <name type="scientific">Gloeothece verrucosa (strain PCC 7822)</name>
    <name type="common">Cyanothece sp. (strain PCC 7822)</name>
    <dbReference type="NCBI Taxonomy" id="497965"/>
    <lineage>
        <taxon>Bacteria</taxon>
        <taxon>Bacillati</taxon>
        <taxon>Cyanobacteriota</taxon>
        <taxon>Cyanophyceae</taxon>
        <taxon>Oscillatoriophycideae</taxon>
        <taxon>Chroococcales</taxon>
        <taxon>Aphanothecaceae</taxon>
        <taxon>Gloeothece</taxon>
        <taxon>Gloeothece verrucosa</taxon>
    </lineage>
</organism>
<evidence type="ECO:0000259" key="3">
    <source>
        <dbReference type="Pfam" id="PF17886"/>
    </source>
</evidence>
<keyword evidence="5" id="KW-1185">Reference proteome</keyword>
<dbReference type="EMBL" id="CP002198">
    <property type="protein sequence ID" value="ADN15008.1"/>
    <property type="molecule type" value="Genomic_DNA"/>
</dbReference>
<gene>
    <name evidence="4" type="ordered locus">Cyan7822_3053</name>
</gene>
<dbReference type="CDD" id="cd02035">
    <property type="entry name" value="ArsA"/>
    <property type="match status" value="1"/>
</dbReference>
<reference evidence="5" key="1">
    <citation type="journal article" date="2011" name="MBio">
        <title>Novel metabolic attributes of the genus Cyanothece, comprising a group of unicellular nitrogen-fixing Cyanobacteria.</title>
        <authorList>
            <person name="Bandyopadhyay A."/>
            <person name="Elvitigala T."/>
            <person name="Welsh E."/>
            <person name="Stockel J."/>
            <person name="Liberton M."/>
            <person name="Min H."/>
            <person name="Sherman L.A."/>
            <person name="Pakrasi H.B."/>
        </authorList>
    </citation>
    <scope>NUCLEOTIDE SEQUENCE [LARGE SCALE GENOMIC DNA]</scope>
    <source>
        <strain evidence="5">PCC 7822</strain>
    </source>
</reference>
<dbReference type="Pfam" id="PF17886">
    <property type="entry name" value="ArsA_HSP20"/>
    <property type="match status" value="1"/>
</dbReference>
<dbReference type="OrthoDB" id="9780677at2"/>
<protein>
    <submittedName>
        <fullName evidence="4">Anion-transporting ATPase</fullName>
    </submittedName>
</protein>
<dbReference type="Proteomes" id="UP000008206">
    <property type="component" value="Chromosome"/>
</dbReference>
<dbReference type="Gene3D" id="3.40.50.300">
    <property type="entry name" value="P-loop containing nucleotide triphosphate hydrolases"/>
    <property type="match status" value="1"/>
</dbReference>
<comment type="similarity">
    <text evidence="1">Belongs to the arsA ATPase family.</text>
</comment>
<dbReference type="PANTHER" id="PTHR43868">
    <property type="entry name" value="OS02G0711200 PROTEIN"/>
    <property type="match status" value="1"/>
</dbReference>
<name>E0U9T8_GLOV7</name>
<feature type="domain" description="ArsA/GET3 Anion-transporting ATPase-like" evidence="2">
    <location>
        <begin position="4"/>
        <end position="257"/>
    </location>
</feature>
<accession>E0U9T8</accession>
<evidence type="ECO:0000313" key="5">
    <source>
        <dbReference type="Proteomes" id="UP000008206"/>
    </source>
</evidence>
<dbReference type="InterPro" id="IPR008978">
    <property type="entry name" value="HSP20-like_chaperone"/>
</dbReference>
<evidence type="ECO:0000313" key="4">
    <source>
        <dbReference type="EMBL" id="ADN15008.1"/>
    </source>
</evidence>
<dbReference type="eggNOG" id="COG0003">
    <property type="taxonomic scope" value="Bacteria"/>
</dbReference>
<dbReference type="InterPro" id="IPR025723">
    <property type="entry name" value="ArsA/GET3_ATPase-like"/>
</dbReference>
<evidence type="ECO:0000256" key="1">
    <source>
        <dbReference type="ARBA" id="ARBA00011040"/>
    </source>
</evidence>
<dbReference type="SUPFAM" id="SSF52540">
    <property type="entry name" value="P-loop containing nucleoside triphosphate hydrolases"/>
    <property type="match status" value="1"/>
</dbReference>
<dbReference type="eggNOG" id="COG0071">
    <property type="taxonomic scope" value="Bacteria"/>
</dbReference>